<dbReference type="Pfam" id="PF05973">
    <property type="entry name" value="Gp49"/>
    <property type="match status" value="1"/>
</dbReference>
<reference evidence="1" key="1">
    <citation type="submission" date="2020-10" db="EMBL/GenBank/DDBJ databases">
        <title>Connecting structure to function with the recovery of over 1000 high-quality activated sludge metagenome-assembled genomes encoding full-length rRNA genes using long-read sequencing.</title>
        <authorList>
            <person name="Singleton C.M."/>
            <person name="Petriglieri F."/>
            <person name="Kristensen J.M."/>
            <person name="Kirkegaard R.H."/>
            <person name="Michaelsen T.Y."/>
            <person name="Andersen M.H."/>
            <person name="Karst S.M."/>
            <person name="Dueholm M.S."/>
            <person name="Nielsen P.H."/>
            <person name="Albertsen M."/>
        </authorList>
    </citation>
    <scope>NUCLEOTIDE SEQUENCE</scope>
    <source>
        <strain evidence="1">EsbW_18-Q3-R4-48_MAXAC.044</strain>
    </source>
</reference>
<sequence length="109" mass="12382">MRAMKPVEFAGTALDDLRAFPETARREAGYQIDKVQHGDDPDDWKPMSTIGAGVKEIRIRDASGAFRVISLAKLTDAIYVLHCFQKKSERTGESDVRLARKRFRELTKE</sequence>
<dbReference type="InterPro" id="IPR009241">
    <property type="entry name" value="HigB-like"/>
</dbReference>
<dbReference type="Proteomes" id="UP000886602">
    <property type="component" value="Unassembled WGS sequence"/>
</dbReference>
<protein>
    <submittedName>
        <fullName evidence="1">Type II toxin-antitoxin system RelE/ParE family toxin</fullName>
    </submittedName>
</protein>
<dbReference type="AlphaFoldDB" id="A0A9D7FGF2"/>
<comment type="caution">
    <text evidence="1">The sequence shown here is derived from an EMBL/GenBank/DDBJ whole genome shotgun (WGS) entry which is preliminary data.</text>
</comment>
<name>A0A9D7FGF2_9RHOO</name>
<organism evidence="1 2">
    <name type="scientific">Candidatus Propionivibrio dominans</name>
    <dbReference type="NCBI Taxonomy" id="2954373"/>
    <lineage>
        <taxon>Bacteria</taxon>
        <taxon>Pseudomonadati</taxon>
        <taxon>Pseudomonadota</taxon>
        <taxon>Betaproteobacteria</taxon>
        <taxon>Rhodocyclales</taxon>
        <taxon>Rhodocyclaceae</taxon>
        <taxon>Propionivibrio</taxon>
    </lineage>
</organism>
<gene>
    <name evidence="1" type="ORF">IPJ48_15285</name>
</gene>
<accession>A0A9D7FGF2</accession>
<evidence type="ECO:0000313" key="2">
    <source>
        <dbReference type="Proteomes" id="UP000886602"/>
    </source>
</evidence>
<proteinExistence type="predicted"/>
<evidence type="ECO:0000313" key="1">
    <source>
        <dbReference type="EMBL" id="MBK7424326.1"/>
    </source>
</evidence>
<dbReference type="EMBL" id="JADJNC010000028">
    <property type="protein sequence ID" value="MBK7424326.1"/>
    <property type="molecule type" value="Genomic_DNA"/>
</dbReference>